<gene>
    <name evidence="1" type="ORF">I7V27_00020</name>
</gene>
<proteinExistence type="predicted"/>
<reference evidence="1" key="1">
    <citation type="submission" date="2020-12" db="EMBL/GenBank/DDBJ databases">
        <title>Draft genome sequence of Enterobacter spp., Lelliottia spp. and Serratia spp. isolated from drinking water reservoirs and lakes.</title>
        <authorList>
            <person name="Reitter C."/>
            <person name="Neuhaus K."/>
            <person name="Huegler M."/>
        </authorList>
    </citation>
    <scope>NUCLEOTIDE SEQUENCE</scope>
    <source>
        <strain evidence="1">TZW15</strain>
    </source>
</reference>
<dbReference type="Proteomes" id="UP000653275">
    <property type="component" value="Unassembled WGS sequence"/>
</dbReference>
<dbReference type="AlphaFoldDB" id="A0AAP2AAA6"/>
<sequence>MGNKNGYDPSVTRGVQTFLHLGRWVIVCYWGSSLNKFSFGDRVFFQNQYGEFWLGTIEPDCYMLICEKPLKTVLDGFSYLHAEYEMYKAHEDSDDWFCEQGELPF</sequence>
<evidence type="ECO:0000313" key="1">
    <source>
        <dbReference type="EMBL" id="MBL5932861.1"/>
    </source>
</evidence>
<dbReference type="RefSeq" id="WP_202665116.1">
    <property type="nucleotide sequence ID" value="NZ_JAENMR010000001.1"/>
</dbReference>
<organism evidence="1 2">
    <name type="scientific">Lelliottia amnigena</name>
    <name type="common">Enterobacter amnigenus</name>
    <dbReference type="NCBI Taxonomy" id="61646"/>
    <lineage>
        <taxon>Bacteria</taxon>
        <taxon>Pseudomonadati</taxon>
        <taxon>Pseudomonadota</taxon>
        <taxon>Gammaproteobacteria</taxon>
        <taxon>Enterobacterales</taxon>
        <taxon>Enterobacteriaceae</taxon>
        <taxon>Lelliottia</taxon>
    </lineage>
</organism>
<comment type="caution">
    <text evidence="1">The sequence shown here is derived from an EMBL/GenBank/DDBJ whole genome shotgun (WGS) entry which is preliminary data.</text>
</comment>
<protein>
    <submittedName>
        <fullName evidence="1">Uncharacterized protein</fullName>
    </submittedName>
</protein>
<dbReference type="EMBL" id="JAENMS010000001">
    <property type="protein sequence ID" value="MBL5932861.1"/>
    <property type="molecule type" value="Genomic_DNA"/>
</dbReference>
<accession>A0AAP2AAA6</accession>
<name>A0AAP2AAA6_LELAM</name>
<evidence type="ECO:0000313" key="2">
    <source>
        <dbReference type="Proteomes" id="UP000653275"/>
    </source>
</evidence>